<dbReference type="Proteomes" id="UP000661691">
    <property type="component" value="Unassembled WGS sequence"/>
</dbReference>
<protein>
    <submittedName>
        <fullName evidence="1">Uncharacterized protein</fullName>
    </submittedName>
</protein>
<gene>
    <name evidence="1" type="ORF">IC620_10420</name>
</gene>
<evidence type="ECO:0000313" key="2">
    <source>
        <dbReference type="Proteomes" id="UP000661691"/>
    </source>
</evidence>
<sequence>MKNEHLNHYSIKNESHLRPLIEDNVYCYYDHIRLHSALGGQTSMEARSE</sequence>
<reference evidence="1" key="1">
    <citation type="submission" date="2020-09" db="EMBL/GenBank/DDBJ databases">
        <title>A novel bacterium of genus Hazenella, isolated from South China Sea.</title>
        <authorList>
            <person name="Huang H."/>
            <person name="Mo K."/>
            <person name="Hu Y."/>
        </authorList>
    </citation>
    <scope>NUCLEOTIDE SEQUENCE</scope>
    <source>
        <strain evidence="1">IB182357</strain>
    </source>
</reference>
<name>A0A926N9P9_9BACL</name>
<accession>A0A926N9P9</accession>
<evidence type="ECO:0000313" key="1">
    <source>
        <dbReference type="EMBL" id="MBD1372771.1"/>
    </source>
</evidence>
<dbReference type="EMBL" id="JACXAH010000013">
    <property type="protein sequence ID" value="MBD1372771.1"/>
    <property type="molecule type" value="Genomic_DNA"/>
</dbReference>
<proteinExistence type="predicted"/>
<organism evidence="1 2">
    <name type="scientific">Polycladospora coralii</name>
    <dbReference type="NCBI Taxonomy" id="2771432"/>
    <lineage>
        <taxon>Bacteria</taxon>
        <taxon>Bacillati</taxon>
        <taxon>Bacillota</taxon>
        <taxon>Bacilli</taxon>
        <taxon>Bacillales</taxon>
        <taxon>Thermoactinomycetaceae</taxon>
        <taxon>Polycladospora</taxon>
    </lineage>
</organism>
<comment type="caution">
    <text evidence="1">The sequence shown here is derived from an EMBL/GenBank/DDBJ whole genome shotgun (WGS) entry which is preliminary data.</text>
</comment>
<dbReference type="AlphaFoldDB" id="A0A926N9P9"/>
<keyword evidence="2" id="KW-1185">Reference proteome</keyword>